<dbReference type="AntiFam" id="ANF00266">
    <property type="entry name" value="DNA repeat translations related to WP_020751851.1"/>
</dbReference>
<reference evidence="2 3" key="1">
    <citation type="submission" date="2017-01" db="EMBL/GenBank/DDBJ databases">
        <title>Lactobacillus chiayiensis sp. nov., a lactic acid bacterium isolated from compost.</title>
        <authorList>
            <person name="Huang C.-H."/>
        </authorList>
    </citation>
    <scope>NUCLEOTIDE SEQUENCE [LARGE SCALE GENOMIC DNA]</scope>
    <source>
        <strain evidence="3">chh01</strain>
    </source>
</reference>
<proteinExistence type="predicted"/>
<dbReference type="Proteomes" id="UP000290475">
    <property type="component" value="Unassembled WGS sequence"/>
</dbReference>
<protein>
    <submittedName>
        <fullName evidence="2">Alpha-galactosidase</fullName>
    </submittedName>
</protein>
<feature type="compositionally biased region" description="Basic and acidic residues" evidence="1">
    <location>
        <begin position="1"/>
        <end position="11"/>
    </location>
</feature>
<name>A0A4Q1TND1_9LACO</name>
<dbReference type="NCBIfam" id="NF040509">
    <property type="entry name" value="Lacto_palin_RPT"/>
    <property type="match status" value="1"/>
</dbReference>
<sequence>MKFVRQSDSKTRSQSQKSTCKDPRRNGQARAITPEATYAPVSNRACSRSILYNPPIFL</sequence>
<organism evidence="2 3">
    <name type="scientific">Lacticaseibacillus chiayiensis</name>
    <dbReference type="NCBI Taxonomy" id="2100821"/>
    <lineage>
        <taxon>Bacteria</taxon>
        <taxon>Bacillati</taxon>
        <taxon>Bacillota</taxon>
        <taxon>Bacilli</taxon>
        <taxon>Lactobacillales</taxon>
        <taxon>Lactobacillaceae</taxon>
        <taxon>Lacticaseibacillus</taxon>
    </lineage>
</organism>
<evidence type="ECO:0000256" key="1">
    <source>
        <dbReference type="SAM" id="MobiDB-lite"/>
    </source>
</evidence>
<gene>
    <name evidence="2" type="ORF">BVJ53_11555</name>
</gene>
<evidence type="ECO:0000313" key="2">
    <source>
        <dbReference type="EMBL" id="RXT19505.1"/>
    </source>
</evidence>
<dbReference type="EMBL" id="MSSM01000031">
    <property type="protein sequence ID" value="RXT19505.1"/>
    <property type="molecule type" value="Genomic_DNA"/>
</dbReference>
<feature type="region of interest" description="Disordered" evidence="1">
    <location>
        <begin position="1"/>
        <end position="36"/>
    </location>
</feature>
<accession>A0A4Q1TND1</accession>
<comment type="caution">
    <text evidence="2">The sequence shown here is derived from an EMBL/GenBank/DDBJ whole genome shotgun (WGS) entry which is preliminary data.</text>
</comment>
<evidence type="ECO:0000313" key="3">
    <source>
        <dbReference type="Proteomes" id="UP000290475"/>
    </source>
</evidence>
<dbReference type="AlphaFoldDB" id="A0A4Q1TND1"/>